<keyword evidence="8" id="KW-1185">Reference proteome</keyword>
<comment type="caution">
    <text evidence="7">The sequence shown here is derived from an EMBL/GenBank/DDBJ whole genome shotgun (WGS) entry which is preliminary data.</text>
</comment>
<organism evidence="7 8">
    <name type="scientific">Kocuria turfanensis</name>
    <dbReference type="NCBI Taxonomy" id="388357"/>
    <lineage>
        <taxon>Bacteria</taxon>
        <taxon>Bacillati</taxon>
        <taxon>Actinomycetota</taxon>
        <taxon>Actinomycetes</taxon>
        <taxon>Micrococcales</taxon>
        <taxon>Micrococcaceae</taxon>
        <taxon>Kocuria</taxon>
    </lineage>
</organism>
<accession>A0A512IHZ5</accession>
<dbReference type="STRING" id="388357.GCA_001580365_03820"/>
<proteinExistence type="predicted"/>
<evidence type="ECO:0000313" key="8">
    <source>
        <dbReference type="Proteomes" id="UP000321103"/>
    </source>
</evidence>
<reference evidence="7 8" key="1">
    <citation type="submission" date="2019-07" db="EMBL/GenBank/DDBJ databases">
        <title>Whole genome shotgun sequence of Kocuria turfanensis NBRC 107627.</title>
        <authorList>
            <person name="Hosoyama A."/>
            <person name="Uohara A."/>
            <person name="Ohji S."/>
            <person name="Ichikawa N."/>
        </authorList>
    </citation>
    <scope>NUCLEOTIDE SEQUENCE [LARGE SCALE GENOMIC DNA]</scope>
    <source>
        <strain evidence="7 8">NBRC 107627</strain>
    </source>
</reference>
<dbReference type="InterPro" id="IPR036388">
    <property type="entry name" value="WH-like_DNA-bd_sf"/>
</dbReference>
<dbReference type="InterPro" id="IPR029016">
    <property type="entry name" value="GAF-like_dom_sf"/>
</dbReference>
<dbReference type="SUPFAM" id="SSF52172">
    <property type="entry name" value="CheY-like"/>
    <property type="match status" value="1"/>
</dbReference>
<dbReference type="AlphaFoldDB" id="A0A512IHZ5"/>
<keyword evidence="3" id="KW-0805">Transcription regulation</keyword>
<dbReference type="Pfam" id="PF13185">
    <property type="entry name" value="GAF_2"/>
    <property type="match status" value="1"/>
</dbReference>
<dbReference type="PROSITE" id="PS50921">
    <property type="entry name" value="ANTAR"/>
    <property type="match status" value="1"/>
</dbReference>
<dbReference type="RefSeq" id="WP_232319488.1">
    <property type="nucleotide sequence ID" value="NZ_BJZS01000118.1"/>
</dbReference>
<keyword evidence="1" id="KW-0808">Transferase</keyword>
<keyword evidence="2" id="KW-0418">Kinase</keyword>
<dbReference type="InterPro" id="IPR011006">
    <property type="entry name" value="CheY-like_superfamily"/>
</dbReference>
<dbReference type="EMBL" id="BJZS01000118">
    <property type="protein sequence ID" value="GEO97323.1"/>
    <property type="molecule type" value="Genomic_DNA"/>
</dbReference>
<dbReference type="Gene3D" id="1.10.10.10">
    <property type="entry name" value="Winged helix-like DNA-binding domain superfamily/Winged helix DNA-binding domain"/>
    <property type="match status" value="1"/>
</dbReference>
<dbReference type="GO" id="GO:0003723">
    <property type="term" value="F:RNA binding"/>
    <property type="evidence" value="ECO:0007669"/>
    <property type="project" value="InterPro"/>
</dbReference>
<evidence type="ECO:0000256" key="3">
    <source>
        <dbReference type="ARBA" id="ARBA00023015"/>
    </source>
</evidence>
<evidence type="ECO:0000259" key="6">
    <source>
        <dbReference type="PROSITE" id="PS50921"/>
    </source>
</evidence>
<name>A0A512IHZ5_9MICC</name>
<dbReference type="InterPro" id="IPR005561">
    <property type="entry name" value="ANTAR"/>
</dbReference>
<dbReference type="InterPro" id="IPR003018">
    <property type="entry name" value="GAF"/>
</dbReference>
<dbReference type="Proteomes" id="UP000321103">
    <property type="component" value="Unassembled WGS sequence"/>
</dbReference>
<dbReference type="SUPFAM" id="SSF55781">
    <property type="entry name" value="GAF domain-like"/>
    <property type="match status" value="1"/>
</dbReference>
<gene>
    <name evidence="7" type="ORF">KTU01_34460</name>
</gene>
<dbReference type="Gene3D" id="3.30.450.40">
    <property type="match status" value="1"/>
</dbReference>
<feature type="region of interest" description="Disordered" evidence="5">
    <location>
        <begin position="1"/>
        <end position="100"/>
    </location>
</feature>
<protein>
    <recommendedName>
        <fullName evidence="6">ANTAR domain-containing protein</fullName>
    </recommendedName>
</protein>
<feature type="compositionally biased region" description="Basic and acidic residues" evidence="5">
    <location>
        <begin position="60"/>
        <end position="73"/>
    </location>
</feature>
<dbReference type="GO" id="GO:0016301">
    <property type="term" value="F:kinase activity"/>
    <property type="evidence" value="ECO:0007669"/>
    <property type="project" value="UniProtKB-KW"/>
</dbReference>
<evidence type="ECO:0000256" key="2">
    <source>
        <dbReference type="ARBA" id="ARBA00022777"/>
    </source>
</evidence>
<dbReference type="SMART" id="SM01012">
    <property type="entry name" value="ANTAR"/>
    <property type="match status" value="1"/>
</dbReference>
<feature type="domain" description="ANTAR" evidence="6">
    <location>
        <begin position="256"/>
        <end position="317"/>
    </location>
</feature>
<dbReference type="Pfam" id="PF03861">
    <property type="entry name" value="ANTAR"/>
    <property type="match status" value="1"/>
</dbReference>
<sequence>MGHHEAESAEDRTRRHQLQAQAREKELEAQAKALKQEGQSQLRDWKARQAAEADTGLEDNDPRTQKEDDHRAPVGDTEAMDTTSRGVNGPAREAGTARGAGDLAGQLGELARTMQGENNFEATLATMVHAALQLIPGAVDASISVAQARRTVRCHAPSSDLPATVDQLQEKYGQGPCLDAAYEEKIVRVPDFRAEDRWPAFAPAALKAGAKSMLAFQLYTNGEDLGALNVYGADFHTFDAEAEEIGSLVAAHAAVAFADAQQIKHLNEALATRDLIGQAKGILMERFKITAQQAFVVLTTVSSGTNFKLREVAEQLATTGTLPDAKP</sequence>
<feature type="compositionally biased region" description="Basic and acidic residues" evidence="5">
    <location>
        <begin position="1"/>
        <end position="13"/>
    </location>
</feature>
<evidence type="ECO:0000256" key="4">
    <source>
        <dbReference type="ARBA" id="ARBA00023163"/>
    </source>
</evidence>
<evidence type="ECO:0000313" key="7">
    <source>
        <dbReference type="EMBL" id="GEO97323.1"/>
    </source>
</evidence>
<evidence type="ECO:0000256" key="5">
    <source>
        <dbReference type="SAM" id="MobiDB-lite"/>
    </source>
</evidence>
<keyword evidence="4" id="KW-0804">Transcription</keyword>
<evidence type="ECO:0000256" key="1">
    <source>
        <dbReference type="ARBA" id="ARBA00022679"/>
    </source>
</evidence>